<protein>
    <recommendedName>
        <fullName evidence="2">Putative plant transposon protein domain-containing protein</fullName>
    </recommendedName>
</protein>
<sequence length="338" mass="38308">MNILWLEKERTNKQNKSLKNGPRRRASSSSQAAQQSLSVAQHQALIYRRPVVIERVVRLRDFNDLEYEGQSIQSNFEQRGWTQFLESTGDVYVDLVRDFYAQVVTVDANVEELTIQVRGVFFTLSANIIAQFIGLLRPQVPAYPTIGPSFDMTSEEVWKEVTAPKHHRSDLSWEGGFLLVMVARRTPIDLPALIVQQILRDARSTSERDGLPHGLLISRMLVAAGVPILPDEKIRSPIGPLCRSTFSRSVAHLHRGGANVNDDVDPDEVAMDEGPPPHSHPTRRGERSTFEVGQSSSSQVERPPWMDTLLDEFTMQMDVQFKKIEGEIRELRKERDNA</sequence>
<dbReference type="InterPro" id="IPR046796">
    <property type="entry name" value="Transposase_32_dom"/>
</dbReference>
<dbReference type="AlphaFoldDB" id="A0A6A1VP82"/>
<dbReference type="OrthoDB" id="1102012at2759"/>
<reference evidence="3 4" key="1">
    <citation type="journal article" date="2019" name="Plant Biotechnol. J.">
        <title>The red bayberry genome and genetic basis of sex determination.</title>
        <authorList>
            <person name="Jia H.M."/>
            <person name="Jia H.J."/>
            <person name="Cai Q.L."/>
            <person name="Wang Y."/>
            <person name="Zhao H.B."/>
            <person name="Yang W.F."/>
            <person name="Wang G.Y."/>
            <person name="Li Y.H."/>
            <person name="Zhan D.L."/>
            <person name="Shen Y.T."/>
            <person name="Niu Q.F."/>
            <person name="Chang L."/>
            <person name="Qiu J."/>
            <person name="Zhao L."/>
            <person name="Xie H.B."/>
            <person name="Fu W.Y."/>
            <person name="Jin J."/>
            <person name="Li X.W."/>
            <person name="Jiao Y."/>
            <person name="Zhou C.C."/>
            <person name="Tu T."/>
            <person name="Chai C.Y."/>
            <person name="Gao J.L."/>
            <person name="Fan L.J."/>
            <person name="van de Weg E."/>
            <person name="Wang J.Y."/>
            <person name="Gao Z.S."/>
        </authorList>
    </citation>
    <scope>NUCLEOTIDE SEQUENCE [LARGE SCALE GENOMIC DNA]</scope>
    <source>
        <tissue evidence="3">Leaves</tissue>
    </source>
</reference>
<keyword evidence="4" id="KW-1185">Reference proteome</keyword>
<accession>A0A6A1VP82</accession>
<feature type="domain" description="Putative plant transposon protein" evidence="2">
    <location>
        <begin position="78"/>
        <end position="227"/>
    </location>
</feature>
<comment type="caution">
    <text evidence="3">The sequence shown here is derived from an EMBL/GenBank/DDBJ whole genome shotgun (WGS) entry which is preliminary data.</text>
</comment>
<evidence type="ECO:0000256" key="1">
    <source>
        <dbReference type="SAM" id="MobiDB-lite"/>
    </source>
</evidence>
<organism evidence="3 4">
    <name type="scientific">Morella rubra</name>
    <name type="common">Chinese bayberry</name>
    <dbReference type="NCBI Taxonomy" id="262757"/>
    <lineage>
        <taxon>Eukaryota</taxon>
        <taxon>Viridiplantae</taxon>
        <taxon>Streptophyta</taxon>
        <taxon>Embryophyta</taxon>
        <taxon>Tracheophyta</taxon>
        <taxon>Spermatophyta</taxon>
        <taxon>Magnoliopsida</taxon>
        <taxon>eudicotyledons</taxon>
        <taxon>Gunneridae</taxon>
        <taxon>Pentapetalae</taxon>
        <taxon>rosids</taxon>
        <taxon>fabids</taxon>
        <taxon>Fagales</taxon>
        <taxon>Myricaceae</taxon>
        <taxon>Morella</taxon>
    </lineage>
</organism>
<dbReference type="Pfam" id="PF20167">
    <property type="entry name" value="Transposase_32"/>
    <property type="match status" value="1"/>
</dbReference>
<dbReference type="EMBL" id="RXIC02000023">
    <property type="protein sequence ID" value="KAB1213518.1"/>
    <property type="molecule type" value="Genomic_DNA"/>
</dbReference>
<feature type="compositionally biased region" description="Acidic residues" evidence="1">
    <location>
        <begin position="262"/>
        <end position="271"/>
    </location>
</feature>
<evidence type="ECO:0000313" key="3">
    <source>
        <dbReference type="EMBL" id="KAB1213518.1"/>
    </source>
</evidence>
<name>A0A6A1VP82_9ROSI</name>
<evidence type="ECO:0000259" key="2">
    <source>
        <dbReference type="Pfam" id="PF20167"/>
    </source>
</evidence>
<feature type="compositionally biased region" description="Polar residues" evidence="1">
    <location>
        <begin position="291"/>
        <end position="300"/>
    </location>
</feature>
<proteinExistence type="predicted"/>
<evidence type="ECO:0000313" key="4">
    <source>
        <dbReference type="Proteomes" id="UP000516437"/>
    </source>
</evidence>
<feature type="region of interest" description="Disordered" evidence="1">
    <location>
        <begin position="256"/>
        <end position="306"/>
    </location>
</feature>
<gene>
    <name evidence="3" type="ORF">CJ030_MR5G003412</name>
</gene>
<feature type="region of interest" description="Disordered" evidence="1">
    <location>
        <begin position="12"/>
        <end position="32"/>
    </location>
</feature>
<dbReference type="Proteomes" id="UP000516437">
    <property type="component" value="Chromosome 5"/>
</dbReference>